<gene>
    <name evidence="1" type="ORF">CRG98_014121</name>
</gene>
<sequence>MGPTHPPLHPLIGRRAFPNGLLAKIDFSKGGTKTIPTTPYQFCRACSTRLPPWDPAPLAFPRTAASTYPHLGKVHLCGPQPRSNHSCVVMTRFPETNVPHARHLIGRTRRSQVRNDAQVHTSLRTPLWPFPYTLTREVSDDEVPRYEVEGRGDRANYIAATSRAHISKRHLLLEPQDMVRDDDGTRHPPRATSTMKTEAFPLDNRTETISNIIHPRWAFPSDAHWDILG</sequence>
<dbReference type="Proteomes" id="UP000233551">
    <property type="component" value="Unassembled WGS sequence"/>
</dbReference>
<comment type="caution">
    <text evidence="1">The sequence shown here is derived from an EMBL/GenBank/DDBJ whole genome shotgun (WGS) entry which is preliminary data.</text>
</comment>
<keyword evidence="2" id="KW-1185">Reference proteome</keyword>
<accession>A0A2I0KBD7</accession>
<evidence type="ECO:0000313" key="1">
    <source>
        <dbReference type="EMBL" id="PKI65463.1"/>
    </source>
</evidence>
<protein>
    <submittedName>
        <fullName evidence="1">Uncharacterized protein</fullName>
    </submittedName>
</protein>
<evidence type="ECO:0000313" key="2">
    <source>
        <dbReference type="Proteomes" id="UP000233551"/>
    </source>
</evidence>
<dbReference type="AlphaFoldDB" id="A0A2I0KBD7"/>
<organism evidence="1 2">
    <name type="scientific">Punica granatum</name>
    <name type="common">Pomegranate</name>
    <dbReference type="NCBI Taxonomy" id="22663"/>
    <lineage>
        <taxon>Eukaryota</taxon>
        <taxon>Viridiplantae</taxon>
        <taxon>Streptophyta</taxon>
        <taxon>Embryophyta</taxon>
        <taxon>Tracheophyta</taxon>
        <taxon>Spermatophyta</taxon>
        <taxon>Magnoliopsida</taxon>
        <taxon>eudicotyledons</taxon>
        <taxon>Gunneridae</taxon>
        <taxon>Pentapetalae</taxon>
        <taxon>rosids</taxon>
        <taxon>malvids</taxon>
        <taxon>Myrtales</taxon>
        <taxon>Lythraceae</taxon>
        <taxon>Punica</taxon>
    </lineage>
</organism>
<reference evidence="1 2" key="1">
    <citation type="submission" date="2017-11" db="EMBL/GenBank/DDBJ databases">
        <title>De-novo sequencing of pomegranate (Punica granatum L.) genome.</title>
        <authorList>
            <person name="Akparov Z."/>
            <person name="Amiraslanov A."/>
            <person name="Hajiyeva S."/>
            <person name="Abbasov M."/>
            <person name="Kaur K."/>
            <person name="Hamwieh A."/>
            <person name="Solovyev V."/>
            <person name="Salamov A."/>
            <person name="Braich B."/>
            <person name="Kosarev P."/>
            <person name="Mahmoud A."/>
            <person name="Hajiyev E."/>
            <person name="Babayeva S."/>
            <person name="Izzatullayeva V."/>
            <person name="Mammadov A."/>
            <person name="Mammadov A."/>
            <person name="Sharifova S."/>
            <person name="Ojaghi J."/>
            <person name="Eynullazada K."/>
            <person name="Bayramov B."/>
            <person name="Abdulazimova A."/>
            <person name="Shahmuradov I."/>
        </authorList>
    </citation>
    <scope>NUCLEOTIDE SEQUENCE [LARGE SCALE GENOMIC DNA]</scope>
    <source>
        <strain evidence="2">cv. AG2017</strain>
        <tissue evidence="1">Leaf</tissue>
    </source>
</reference>
<dbReference type="EMBL" id="PGOL01000750">
    <property type="protein sequence ID" value="PKI65463.1"/>
    <property type="molecule type" value="Genomic_DNA"/>
</dbReference>
<name>A0A2I0KBD7_PUNGR</name>
<proteinExistence type="predicted"/>